<accession>A0AAJ5WFP6</accession>
<name>A0AAJ5WFP6_9PSED</name>
<evidence type="ECO:0008006" key="3">
    <source>
        <dbReference type="Google" id="ProtNLM"/>
    </source>
</evidence>
<evidence type="ECO:0000313" key="2">
    <source>
        <dbReference type="Proteomes" id="UP001216329"/>
    </source>
</evidence>
<dbReference type="EMBL" id="CP119325">
    <property type="protein sequence ID" value="WEK29603.1"/>
    <property type="molecule type" value="Genomic_DNA"/>
</dbReference>
<sequence>MTTQKKTPKKLTRKEAEMGLAYDVVKKYGLPRGEVVKILKEKGVNSKVIDELSTRLVPYGHTPVQPGDN</sequence>
<dbReference type="AlphaFoldDB" id="A0AAJ5WFP6"/>
<protein>
    <recommendedName>
        <fullName evidence="3">DUF3606 domain-containing protein</fullName>
    </recommendedName>
</protein>
<reference evidence="1" key="1">
    <citation type="submission" date="2023-03" db="EMBL/GenBank/DDBJ databases">
        <title>Andean soil-derived lignocellulolytic bacterial consortium as a source of novel taxa and putative plastic-active enzymes.</title>
        <authorList>
            <person name="Diaz-Garcia L."/>
            <person name="Chuvochina M."/>
            <person name="Feuerriegel G."/>
            <person name="Bunk B."/>
            <person name="Sproer C."/>
            <person name="Streit W.R."/>
            <person name="Rodriguez L.M."/>
            <person name="Overmann J."/>
            <person name="Jimenez D.J."/>
        </authorList>
    </citation>
    <scope>NUCLEOTIDE SEQUENCE</scope>
    <source>
        <strain evidence="1">MAG 876</strain>
    </source>
</reference>
<evidence type="ECO:0000313" key="1">
    <source>
        <dbReference type="EMBL" id="WEK29603.1"/>
    </source>
</evidence>
<dbReference type="Proteomes" id="UP001216329">
    <property type="component" value="Chromosome"/>
</dbReference>
<organism evidence="1 2">
    <name type="scientific">Candidatus Pseudomonas phytovorans</name>
    <dbReference type="NCBI Taxonomy" id="3121377"/>
    <lineage>
        <taxon>Bacteria</taxon>
        <taxon>Pseudomonadati</taxon>
        <taxon>Pseudomonadota</taxon>
        <taxon>Gammaproteobacteria</taxon>
        <taxon>Pseudomonadales</taxon>
        <taxon>Pseudomonadaceae</taxon>
        <taxon>Pseudomonas</taxon>
    </lineage>
</organism>
<gene>
    <name evidence="1" type="ORF">P0Y58_22325</name>
</gene>
<proteinExistence type="predicted"/>